<comment type="caution">
    <text evidence="9">The sequence shown here is derived from an EMBL/GenBank/DDBJ whole genome shotgun (WGS) entry which is preliminary data.</text>
</comment>
<evidence type="ECO:0000256" key="3">
    <source>
        <dbReference type="ARBA" id="ARBA00022475"/>
    </source>
</evidence>
<gene>
    <name evidence="9" type="ORF">E0H50_18060</name>
</gene>
<feature type="transmembrane region" description="Helical" evidence="7">
    <location>
        <begin position="161"/>
        <end position="181"/>
    </location>
</feature>
<sequence>MATERLTAIRDDVESRPTTRRWVPGRRLLAHFALIVVTLVMLYPLVWMVASSFKPTDEIFSQPGLVPRHFEPSNYAEGWKGVSTAFSIFIENSLFISVAAIIGNVISCSLAAYAFARLNFIGRRIAYATMLVTLMLPTHVTLVPQYILFNKLGWVNTFYPLFVPHFFAVDAFFVLLMVQFIRSLPRELDEAARLDGCSPWQTYRYIVFPLLRPALVTTIIFTFIWTYNDFFKQLIYLNDVQLFTVPLGLRQFLDSTGDSSWGPMLAMSTLALVPPLVLFVTFQRKIVDGVATSGLKG</sequence>
<dbReference type="AlphaFoldDB" id="A0A4R0IHQ3"/>
<dbReference type="GO" id="GO:0055085">
    <property type="term" value="P:transmembrane transport"/>
    <property type="evidence" value="ECO:0007669"/>
    <property type="project" value="InterPro"/>
</dbReference>
<dbReference type="SUPFAM" id="SSF161098">
    <property type="entry name" value="MetI-like"/>
    <property type="match status" value="1"/>
</dbReference>
<protein>
    <submittedName>
        <fullName evidence="9">Carbohydrate ABC transporter permease</fullName>
    </submittedName>
</protein>
<evidence type="ECO:0000256" key="1">
    <source>
        <dbReference type="ARBA" id="ARBA00004651"/>
    </source>
</evidence>
<keyword evidence="2 7" id="KW-0813">Transport</keyword>
<evidence type="ECO:0000313" key="10">
    <source>
        <dbReference type="Proteomes" id="UP000292695"/>
    </source>
</evidence>
<evidence type="ECO:0000256" key="5">
    <source>
        <dbReference type="ARBA" id="ARBA00022989"/>
    </source>
</evidence>
<keyword evidence="6 7" id="KW-0472">Membrane</keyword>
<feature type="transmembrane region" description="Helical" evidence="7">
    <location>
        <begin position="28"/>
        <end position="50"/>
    </location>
</feature>
<feature type="domain" description="ABC transmembrane type-1" evidence="8">
    <location>
        <begin position="90"/>
        <end position="282"/>
    </location>
</feature>
<dbReference type="InterPro" id="IPR000515">
    <property type="entry name" value="MetI-like"/>
</dbReference>
<reference evidence="9 10" key="1">
    <citation type="submission" date="2019-02" db="EMBL/GenBank/DDBJ databases">
        <title>Kribbella capetownensis sp. nov. and Kribbella speibonae sp. nov., isolated from soil.</title>
        <authorList>
            <person name="Curtis S.M."/>
            <person name="Norton I."/>
            <person name="Everest G.J."/>
            <person name="Meyers P.R."/>
        </authorList>
    </citation>
    <scope>NUCLEOTIDE SEQUENCE [LARGE SCALE GENOMIC DNA]</scope>
    <source>
        <strain evidence="9 10">DSM 27082</strain>
    </source>
</reference>
<dbReference type="PANTHER" id="PTHR43744">
    <property type="entry name" value="ABC TRANSPORTER PERMEASE PROTEIN MG189-RELATED-RELATED"/>
    <property type="match status" value="1"/>
</dbReference>
<dbReference type="PROSITE" id="PS50928">
    <property type="entry name" value="ABC_TM1"/>
    <property type="match status" value="1"/>
</dbReference>
<feature type="transmembrane region" description="Helical" evidence="7">
    <location>
        <begin position="127"/>
        <end position="149"/>
    </location>
</feature>
<comment type="subcellular location">
    <subcellularLocation>
        <location evidence="1 7">Cell membrane</location>
        <topology evidence="1 7">Multi-pass membrane protein</topology>
    </subcellularLocation>
</comment>
<keyword evidence="10" id="KW-1185">Reference proteome</keyword>
<dbReference type="OrthoDB" id="61122at2"/>
<dbReference type="CDD" id="cd06261">
    <property type="entry name" value="TM_PBP2"/>
    <property type="match status" value="1"/>
</dbReference>
<dbReference type="PANTHER" id="PTHR43744:SF6">
    <property type="entry name" value="ABC TRANSPORTER PERMEASE PROTEIN YESQ-RELATED"/>
    <property type="match status" value="1"/>
</dbReference>
<evidence type="ECO:0000256" key="7">
    <source>
        <dbReference type="RuleBase" id="RU363032"/>
    </source>
</evidence>
<dbReference type="InterPro" id="IPR035906">
    <property type="entry name" value="MetI-like_sf"/>
</dbReference>
<comment type="similarity">
    <text evidence="7">Belongs to the binding-protein-dependent transport system permease family.</text>
</comment>
<name>A0A4R0IHQ3_9ACTN</name>
<dbReference type="RefSeq" id="WP_131289742.1">
    <property type="nucleotide sequence ID" value="NZ_SJKA01000006.1"/>
</dbReference>
<feature type="transmembrane region" description="Helical" evidence="7">
    <location>
        <begin position="202"/>
        <end position="227"/>
    </location>
</feature>
<dbReference type="Pfam" id="PF00528">
    <property type="entry name" value="BPD_transp_1"/>
    <property type="match status" value="1"/>
</dbReference>
<keyword evidence="4 7" id="KW-0812">Transmembrane</keyword>
<dbReference type="GO" id="GO:0005886">
    <property type="term" value="C:plasma membrane"/>
    <property type="evidence" value="ECO:0007669"/>
    <property type="project" value="UniProtKB-SubCell"/>
</dbReference>
<proteinExistence type="inferred from homology"/>
<dbReference type="EMBL" id="SJKA01000006">
    <property type="protein sequence ID" value="TCC32137.1"/>
    <property type="molecule type" value="Genomic_DNA"/>
</dbReference>
<dbReference type="Gene3D" id="1.10.3720.10">
    <property type="entry name" value="MetI-like"/>
    <property type="match status" value="1"/>
</dbReference>
<feature type="transmembrane region" description="Helical" evidence="7">
    <location>
        <begin position="94"/>
        <end position="115"/>
    </location>
</feature>
<keyword evidence="3" id="KW-1003">Cell membrane</keyword>
<feature type="transmembrane region" description="Helical" evidence="7">
    <location>
        <begin position="261"/>
        <end position="282"/>
    </location>
</feature>
<evidence type="ECO:0000256" key="4">
    <source>
        <dbReference type="ARBA" id="ARBA00022692"/>
    </source>
</evidence>
<accession>A0A4R0IHQ3</accession>
<evidence type="ECO:0000259" key="8">
    <source>
        <dbReference type="PROSITE" id="PS50928"/>
    </source>
</evidence>
<organism evidence="9 10">
    <name type="scientific">Kribbella sindirgiensis</name>
    <dbReference type="NCBI Taxonomy" id="1124744"/>
    <lineage>
        <taxon>Bacteria</taxon>
        <taxon>Bacillati</taxon>
        <taxon>Actinomycetota</taxon>
        <taxon>Actinomycetes</taxon>
        <taxon>Propionibacteriales</taxon>
        <taxon>Kribbellaceae</taxon>
        <taxon>Kribbella</taxon>
    </lineage>
</organism>
<keyword evidence="5 7" id="KW-1133">Transmembrane helix</keyword>
<evidence type="ECO:0000313" key="9">
    <source>
        <dbReference type="EMBL" id="TCC32137.1"/>
    </source>
</evidence>
<evidence type="ECO:0000256" key="2">
    <source>
        <dbReference type="ARBA" id="ARBA00022448"/>
    </source>
</evidence>
<dbReference type="Proteomes" id="UP000292695">
    <property type="component" value="Unassembled WGS sequence"/>
</dbReference>
<evidence type="ECO:0000256" key="6">
    <source>
        <dbReference type="ARBA" id="ARBA00023136"/>
    </source>
</evidence>